<dbReference type="Proteomes" id="UP001233360">
    <property type="component" value="Unassembled WGS sequence"/>
</dbReference>
<proteinExistence type="predicted"/>
<evidence type="ECO:0000256" key="1">
    <source>
        <dbReference type="SAM" id="SignalP"/>
    </source>
</evidence>
<gene>
    <name evidence="2" type="ORF">QE380_002313</name>
</gene>
<evidence type="ECO:0000313" key="3">
    <source>
        <dbReference type="Proteomes" id="UP001233360"/>
    </source>
</evidence>
<keyword evidence="3" id="KW-1185">Reference proteome</keyword>
<reference evidence="2 3" key="1">
    <citation type="submission" date="2023-07" db="EMBL/GenBank/DDBJ databases">
        <title>Functional and genomic diversity of the sorghum phyllosphere microbiome.</title>
        <authorList>
            <person name="Shade A."/>
        </authorList>
    </citation>
    <scope>NUCLEOTIDE SEQUENCE [LARGE SCALE GENOMIC DNA]</scope>
    <source>
        <strain evidence="2 3">SORGH_AS_0887</strain>
    </source>
</reference>
<name>A0ABU0UXV3_ACIBI</name>
<organism evidence="2 3">
    <name type="scientific">Acinetobacter baylyi</name>
    <dbReference type="NCBI Taxonomy" id="202950"/>
    <lineage>
        <taxon>Bacteria</taxon>
        <taxon>Pseudomonadati</taxon>
        <taxon>Pseudomonadota</taxon>
        <taxon>Gammaproteobacteria</taxon>
        <taxon>Moraxellales</taxon>
        <taxon>Moraxellaceae</taxon>
        <taxon>Acinetobacter</taxon>
    </lineage>
</organism>
<sequence>MKFKYLFLLAFLLSFNANSKDNYFCLLNGKNSILLVSNNYPNIGEVKYYPYLKSIKISKIIKKKYGDDAGEKPEIYYTMNELINGKNTGKYVFMSQGYILYSVDYLNFKSKKITEFSRIYNYEINLKDINCL</sequence>
<comment type="caution">
    <text evidence="2">The sequence shown here is derived from an EMBL/GenBank/DDBJ whole genome shotgun (WGS) entry which is preliminary data.</text>
</comment>
<evidence type="ECO:0000313" key="2">
    <source>
        <dbReference type="EMBL" id="MDQ1209390.1"/>
    </source>
</evidence>
<protein>
    <submittedName>
        <fullName evidence="2">Uncharacterized protein</fullName>
    </submittedName>
</protein>
<keyword evidence="1" id="KW-0732">Signal</keyword>
<dbReference type="RefSeq" id="WP_307003840.1">
    <property type="nucleotide sequence ID" value="NZ_JAUTBK010000002.1"/>
</dbReference>
<feature type="chain" id="PRO_5045647815" evidence="1">
    <location>
        <begin position="20"/>
        <end position="132"/>
    </location>
</feature>
<feature type="signal peptide" evidence="1">
    <location>
        <begin position="1"/>
        <end position="19"/>
    </location>
</feature>
<dbReference type="EMBL" id="JAUTBK010000002">
    <property type="protein sequence ID" value="MDQ1209390.1"/>
    <property type="molecule type" value="Genomic_DNA"/>
</dbReference>
<accession>A0ABU0UXV3</accession>